<sequence length="71" mass="7728">MSIVESKILLYRQLLPGLGKTFTGFLAKIPGELQQEIKQKITEQALQDAKTADMGLGITVIEESGHKTTIG</sequence>
<gene>
    <name evidence="1" type="ORF">A2W13_00275</name>
</gene>
<dbReference type="Proteomes" id="UP000178533">
    <property type="component" value="Unassembled WGS sequence"/>
</dbReference>
<dbReference type="AlphaFoldDB" id="A0A1F7X731"/>
<proteinExistence type="predicted"/>
<comment type="caution">
    <text evidence="1">The sequence shown here is derived from an EMBL/GenBank/DDBJ whole genome shotgun (WGS) entry which is preliminary data.</text>
</comment>
<organism evidence="1 2">
    <name type="scientific">Candidatus Woesebacteria bacterium RBG_16_36_11</name>
    <dbReference type="NCBI Taxonomy" id="1802481"/>
    <lineage>
        <taxon>Bacteria</taxon>
        <taxon>Candidatus Woeseibacteriota</taxon>
    </lineage>
</organism>
<dbReference type="STRING" id="1802481.A2W13_00275"/>
<evidence type="ECO:0000313" key="1">
    <source>
        <dbReference type="EMBL" id="OGM10874.1"/>
    </source>
</evidence>
<evidence type="ECO:0000313" key="2">
    <source>
        <dbReference type="Proteomes" id="UP000178533"/>
    </source>
</evidence>
<reference evidence="1 2" key="1">
    <citation type="journal article" date="2016" name="Nat. Commun.">
        <title>Thousands of microbial genomes shed light on interconnected biogeochemical processes in an aquifer system.</title>
        <authorList>
            <person name="Anantharaman K."/>
            <person name="Brown C.T."/>
            <person name="Hug L.A."/>
            <person name="Sharon I."/>
            <person name="Castelle C.J."/>
            <person name="Probst A.J."/>
            <person name="Thomas B.C."/>
            <person name="Singh A."/>
            <person name="Wilkins M.J."/>
            <person name="Karaoz U."/>
            <person name="Brodie E.L."/>
            <person name="Williams K.H."/>
            <person name="Hubbard S.S."/>
            <person name="Banfield J.F."/>
        </authorList>
    </citation>
    <scope>NUCLEOTIDE SEQUENCE [LARGE SCALE GENOMIC DNA]</scope>
</reference>
<protein>
    <submittedName>
        <fullName evidence="1">Uncharacterized protein</fullName>
    </submittedName>
</protein>
<accession>A0A1F7X731</accession>
<dbReference type="EMBL" id="MGFT01000034">
    <property type="protein sequence ID" value="OGM10874.1"/>
    <property type="molecule type" value="Genomic_DNA"/>
</dbReference>
<name>A0A1F7X731_9BACT</name>